<dbReference type="PANTHER" id="PTHR33621">
    <property type="entry name" value="ASPARTIC/GLUTAMIC ACID-RICH PROTEIN"/>
    <property type="match status" value="1"/>
</dbReference>
<dbReference type="EMBL" id="GBRH01221854">
    <property type="protein sequence ID" value="JAD76041.1"/>
    <property type="molecule type" value="Transcribed_RNA"/>
</dbReference>
<reference evidence="2" key="2">
    <citation type="journal article" date="2015" name="Data Brief">
        <title>Shoot transcriptome of the giant reed, Arundo donax.</title>
        <authorList>
            <person name="Barrero R.A."/>
            <person name="Guerrero F.D."/>
            <person name="Moolhuijzen P."/>
            <person name="Goolsby J.A."/>
            <person name="Tidwell J."/>
            <person name="Bellgard S.E."/>
            <person name="Bellgard M.I."/>
        </authorList>
    </citation>
    <scope>NUCLEOTIDE SEQUENCE</scope>
    <source>
        <tissue evidence="2">Shoot tissue taken approximately 20 cm above the soil surface</tissue>
    </source>
</reference>
<evidence type="ECO:0000313" key="2">
    <source>
        <dbReference type="EMBL" id="JAD76041.1"/>
    </source>
</evidence>
<feature type="compositionally biased region" description="Acidic residues" evidence="1">
    <location>
        <begin position="170"/>
        <end position="179"/>
    </location>
</feature>
<feature type="compositionally biased region" description="Acidic residues" evidence="1">
    <location>
        <begin position="295"/>
        <end position="304"/>
    </location>
</feature>
<protein>
    <submittedName>
        <fullName evidence="2">Uncharacterized protein</fullName>
    </submittedName>
</protein>
<name>A0A0A9CKF3_ARUDO</name>
<evidence type="ECO:0000256" key="1">
    <source>
        <dbReference type="SAM" id="MobiDB-lite"/>
    </source>
</evidence>
<proteinExistence type="predicted"/>
<dbReference type="AlphaFoldDB" id="A0A0A9CKF3"/>
<organism evidence="2">
    <name type="scientific">Arundo donax</name>
    <name type="common">Giant reed</name>
    <name type="synonym">Donax arundinaceus</name>
    <dbReference type="NCBI Taxonomy" id="35708"/>
    <lineage>
        <taxon>Eukaryota</taxon>
        <taxon>Viridiplantae</taxon>
        <taxon>Streptophyta</taxon>
        <taxon>Embryophyta</taxon>
        <taxon>Tracheophyta</taxon>
        <taxon>Spermatophyta</taxon>
        <taxon>Magnoliopsida</taxon>
        <taxon>Liliopsida</taxon>
        <taxon>Poales</taxon>
        <taxon>Poaceae</taxon>
        <taxon>PACMAD clade</taxon>
        <taxon>Arundinoideae</taxon>
        <taxon>Arundineae</taxon>
        <taxon>Arundo</taxon>
    </lineage>
</organism>
<reference evidence="2" key="1">
    <citation type="submission" date="2014-09" db="EMBL/GenBank/DDBJ databases">
        <authorList>
            <person name="Magalhaes I.L.F."/>
            <person name="Oliveira U."/>
            <person name="Santos F.R."/>
            <person name="Vidigal T.H.D.A."/>
            <person name="Brescovit A.D."/>
            <person name="Santos A.J."/>
        </authorList>
    </citation>
    <scope>NUCLEOTIDE SEQUENCE</scope>
    <source>
        <tissue evidence="2">Shoot tissue taken approximately 20 cm above the soil surface</tissue>
    </source>
</reference>
<feature type="region of interest" description="Disordered" evidence="1">
    <location>
        <begin position="1"/>
        <end position="325"/>
    </location>
</feature>
<dbReference type="PANTHER" id="PTHR33621:SF9">
    <property type="entry name" value="SAP DOMAIN-CONTAINING PROTEIN"/>
    <property type="match status" value="1"/>
</dbReference>
<feature type="compositionally biased region" description="Low complexity" evidence="1">
    <location>
        <begin position="51"/>
        <end position="71"/>
    </location>
</feature>
<sequence>MQGSPIARAPRVTFKSPEPIRLEVDEKEDELKREASKDDAPALGVGRRGASGRARPAPAVATPAAESAGAVAEEEQRVLRGRCVAVKTPEPIMPEDGEEEKEEDQKREERKDDAPALGVGRRGASRRARPAIDVAAPVVGKAVAEEEKRAPMPHGRRAKAKAPEPIKPDDVEEEEEDLKQEEKQEDVPAPGVGRLGASRRARPAPVEAPATRRRAAASNKIETGDVSVEAVPIRPTRQRKQTEKAAAAAEEKVPRRAPRRAAAKNSVLQQEKEQEEPQGVVSDAEAVPAPVSDEGCADPEDVEEAAAPQKEEQNGMVDEPMQEREEVVMDEDKIPMEETLEEETPVADQECSDKSAVQEDQVDAEQCAAPLPSQDDSPILGLVSTAAGQVVEEDSSAHLHDGVGSGEGPVDKGMGEEINHADEEMEMEPVVEGPQALMIDTEARKEELTGDAEDDSEMDNFNEVPHGAEKTNEIGIEYGLVSGGKGEVAVDELLPDTADEVVLLECSSKINQIVVEEEKAVEMTESSGALDEDGEETTFCPHICHAGELNEVVIGHNMSQITVTANELGDEKGVLMTVEMPESTATMDEDVGEDHLQTDFLHVYEQKEVATANNVLPEFIKTDYHVVEEAKEILDERQQITAAMDEEVVDDHFESDFVHANKQKELATTDKVPKLTGTEGEVDEEEKAVEITLEMPQATGIMDKRVEDDHSEIEFAHADELKKAITADNVLEVVGTEDEDVRKDIAFASDLPQELDIAGDSSEHITSVLLDDVNKYLFKSIITVEPTVPRDEYISVCESSSEKNTTEPVAMQGEEVVKVAKKSMDLNQLSLGQLRAKLKKTLKRKEAKRVALARVDENVCRSDANGQQQNLKLQQY</sequence>
<feature type="compositionally biased region" description="Basic and acidic residues" evidence="1">
    <location>
        <begin position="103"/>
        <end position="114"/>
    </location>
</feature>
<feature type="region of interest" description="Disordered" evidence="1">
    <location>
        <begin position="338"/>
        <end position="415"/>
    </location>
</feature>
<accession>A0A0A9CKF3</accession>
<feature type="compositionally biased region" description="Acidic residues" evidence="1">
    <location>
        <begin position="93"/>
        <end position="102"/>
    </location>
</feature>
<feature type="compositionally biased region" description="Basic and acidic residues" evidence="1">
    <location>
        <begin position="18"/>
        <end position="40"/>
    </location>
</feature>